<reference evidence="1" key="1">
    <citation type="journal article" date="2015" name="ISME J.">
        <title>Aquifer environment selects for microbial species cohorts in sediment and groundwater.</title>
        <authorList>
            <person name="Hug L.A."/>
            <person name="Thomas B.C."/>
            <person name="Brown C.T."/>
            <person name="Frischkorn K.R."/>
            <person name="Williams K.H."/>
            <person name="Tringe S.G."/>
            <person name="Banfield J.F."/>
        </authorList>
    </citation>
    <scope>NUCLEOTIDE SEQUENCE</scope>
</reference>
<dbReference type="EMBL" id="KT007008">
    <property type="protein sequence ID" value="AKQ03146.1"/>
    <property type="molecule type" value="Genomic_DNA"/>
</dbReference>
<name>A0A0H4T605_9EURY</name>
<evidence type="ECO:0000313" key="1">
    <source>
        <dbReference type="EMBL" id="AKQ03146.1"/>
    </source>
</evidence>
<proteinExistence type="predicted"/>
<accession>A0A0H4T605</accession>
<dbReference type="AlphaFoldDB" id="A0A0H4T605"/>
<sequence length="84" mass="9766">MGHVEDLQAALPRKHLCKDCDKWYGQEDDEYGPCMYKHLRKEKRYVTNGYHECDETEELEQRVNLWRSRASGDSSTGTSTTPSP</sequence>
<organism evidence="1">
    <name type="scientific">uncultured euryarchaeote Rifle_16ft_4_minimus_37884</name>
    <dbReference type="NCBI Taxonomy" id="1665196"/>
    <lineage>
        <taxon>Archaea</taxon>
        <taxon>Methanobacteriati</taxon>
        <taxon>Methanobacteriota</taxon>
        <taxon>environmental samples</taxon>
    </lineage>
</organism>
<protein>
    <submittedName>
        <fullName evidence="1">Uncharacterized protein</fullName>
    </submittedName>
</protein>